<proteinExistence type="predicted"/>
<dbReference type="Proteomes" id="UP000589716">
    <property type="component" value="Unassembled WGS sequence"/>
</dbReference>
<feature type="compositionally biased region" description="Basic and acidic residues" evidence="1">
    <location>
        <begin position="29"/>
        <end position="43"/>
    </location>
</feature>
<protein>
    <submittedName>
        <fullName evidence="2">Uncharacterized protein</fullName>
    </submittedName>
</protein>
<dbReference type="EMBL" id="JACCKX010000001">
    <property type="protein sequence ID" value="NZA02118.1"/>
    <property type="molecule type" value="Genomic_DNA"/>
</dbReference>
<reference evidence="2 3" key="1">
    <citation type="submission" date="2020-07" db="EMBL/GenBank/DDBJ databases">
        <authorList>
            <person name="Maaloum M."/>
        </authorList>
    </citation>
    <scope>NUCLEOTIDE SEQUENCE [LARGE SCALE GENOMIC DNA]</scope>
    <source>
        <strain evidence="2 3">GCS-AN-3</strain>
    </source>
</reference>
<sequence length="58" mass="6487">MNVFFLVIPAKAGIHTAAPANATFMRAKRSTDPGFRREDDLLDGRTTAANRNSRRINR</sequence>
<organism evidence="2 3">
    <name type="scientific">Ottowia beijingensis</name>
    <dbReference type="NCBI Taxonomy" id="1207057"/>
    <lineage>
        <taxon>Bacteria</taxon>
        <taxon>Pseudomonadati</taxon>
        <taxon>Pseudomonadota</taxon>
        <taxon>Betaproteobacteria</taxon>
        <taxon>Burkholderiales</taxon>
        <taxon>Comamonadaceae</taxon>
        <taxon>Ottowia</taxon>
    </lineage>
</organism>
<evidence type="ECO:0000313" key="3">
    <source>
        <dbReference type="Proteomes" id="UP000589716"/>
    </source>
</evidence>
<keyword evidence="3" id="KW-1185">Reference proteome</keyword>
<accession>A0A853IY19</accession>
<evidence type="ECO:0000256" key="1">
    <source>
        <dbReference type="SAM" id="MobiDB-lite"/>
    </source>
</evidence>
<feature type="region of interest" description="Disordered" evidence="1">
    <location>
        <begin position="29"/>
        <end position="58"/>
    </location>
</feature>
<evidence type="ECO:0000313" key="2">
    <source>
        <dbReference type="EMBL" id="NZA02118.1"/>
    </source>
</evidence>
<dbReference type="RefSeq" id="WP_180550481.1">
    <property type="nucleotide sequence ID" value="NZ_JACCKX010000001.1"/>
</dbReference>
<comment type="caution">
    <text evidence="2">The sequence shown here is derived from an EMBL/GenBank/DDBJ whole genome shotgun (WGS) entry which is preliminary data.</text>
</comment>
<name>A0A853IY19_9BURK</name>
<dbReference type="AlphaFoldDB" id="A0A853IY19"/>
<gene>
    <name evidence="2" type="ORF">H0I39_10810</name>
</gene>